<evidence type="ECO:0000313" key="1">
    <source>
        <dbReference type="EMBL" id="WLQ69413.1"/>
    </source>
</evidence>
<evidence type="ECO:0000313" key="2">
    <source>
        <dbReference type="Proteomes" id="UP001224433"/>
    </source>
</evidence>
<proteinExistence type="predicted"/>
<protein>
    <recommendedName>
        <fullName evidence="3">SMI1/KNR4 family protein</fullName>
    </recommendedName>
</protein>
<gene>
    <name evidence="1" type="ORF">P8A20_37615</name>
</gene>
<dbReference type="RefSeq" id="WP_306105477.1">
    <property type="nucleotide sequence ID" value="NZ_CP120984.1"/>
</dbReference>
<dbReference type="Proteomes" id="UP001224433">
    <property type="component" value="Plasmid unnamed1"/>
</dbReference>
<reference evidence="1 2" key="1">
    <citation type="submission" date="2023-03" db="EMBL/GenBank/DDBJ databases">
        <title>Isolation and description of six Streptomyces strains from soil environments, able to metabolize different microbial glucans.</title>
        <authorList>
            <person name="Widen T."/>
            <person name="Larsbrink J."/>
        </authorList>
    </citation>
    <scope>NUCLEOTIDE SEQUENCE [LARGE SCALE GENOMIC DNA]</scope>
    <source>
        <strain evidence="1 2">Alt3</strain>
        <plasmid evidence="1 2">unnamed1</plasmid>
    </source>
</reference>
<sequence>MLDRTRLPGLWPEHAEPSVTWFDADNNSELALAPDFQSFIEDLTSASGFENVRSDGSFG</sequence>
<keyword evidence="2" id="KW-1185">Reference proteome</keyword>
<name>A0ABY9JP96_9ACTN</name>
<evidence type="ECO:0008006" key="3">
    <source>
        <dbReference type="Google" id="ProtNLM"/>
    </source>
</evidence>
<organism evidence="1 2">
    <name type="scientific">Streptomyces glycanivorans</name>
    <dbReference type="NCBI Taxonomy" id="3033808"/>
    <lineage>
        <taxon>Bacteria</taxon>
        <taxon>Bacillati</taxon>
        <taxon>Actinomycetota</taxon>
        <taxon>Actinomycetes</taxon>
        <taxon>Kitasatosporales</taxon>
        <taxon>Streptomycetaceae</taxon>
        <taxon>Streptomyces</taxon>
    </lineage>
</organism>
<keyword evidence="1" id="KW-0614">Plasmid</keyword>
<dbReference type="EMBL" id="CP120984">
    <property type="protein sequence ID" value="WLQ69413.1"/>
    <property type="molecule type" value="Genomic_DNA"/>
</dbReference>
<accession>A0ABY9JP96</accession>
<geneLocation type="plasmid" evidence="1 2">
    <name>unnamed1</name>
</geneLocation>